<dbReference type="GO" id="GO:0005525">
    <property type="term" value="F:GTP binding"/>
    <property type="evidence" value="ECO:0007669"/>
    <property type="project" value="UniProtKB-KW"/>
</dbReference>
<evidence type="ECO:0000256" key="6">
    <source>
        <dbReference type="SAM" id="MobiDB-lite"/>
    </source>
</evidence>
<evidence type="ECO:0000313" key="9">
    <source>
        <dbReference type="Proteomes" id="UP000565441"/>
    </source>
</evidence>
<evidence type="ECO:0000256" key="2">
    <source>
        <dbReference type="ARBA" id="ARBA00022741"/>
    </source>
</evidence>
<dbReference type="InterPro" id="IPR003495">
    <property type="entry name" value="CobW/HypB/UreG_nucleotide-bd"/>
</dbReference>
<feature type="domain" description="CobW/HypB/UreG nucleotide-binding" evidence="7">
    <location>
        <begin position="83"/>
        <end position="245"/>
    </location>
</feature>
<gene>
    <name evidence="8" type="ORF">D9615_006962</name>
</gene>
<dbReference type="EMBL" id="JAACJP010000018">
    <property type="protein sequence ID" value="KAF5378843.1"/>
    <property type="molecule type" value="Genomic_DNA"/>
</dbReference>
<dbReference type="Pfam" id="PF02492">
    <property type="entry name" value="cobW"/>
    <property type="match status" value="1"/>
</dbReference>
<protein>
    <recommendedName>
        <fullName evidence="7">CobW/HypB/UreG nucleotide-binding domain-containing protein</fullName>
    </recommendedName>
</protein>
<dbReference type="InterPro" id="IPR004400">
    <property type="entry name" value="UreG"/>
</dbReference>
<proteinExistence type="inferred from homology"/>
<sequence>MNVQFVNNLASDQHHSGQQHSHNHSHDHAEHGHTHEHLPHAGKYAERDMPDYSNRDFHERGFTIGIGGSPPPPLYIYIYTPRPVGSGKTALVLALCLRLRSSHNIAAVTNDIFTREDQEFLIKNNALPSSRILAIETGGCPHAAIREDISANMGALESLQAKFACQLLLVESGGDNLAANYSRELADFIVYVIDVSGGDKIPRKGGPGISQSDLLVVNKTDLAPYVNASLDVMHRDAKLMRGDGPTVFCSLKEGSGVDDIVSLILGAWEVAGRPGKAGPVGEV</sequence>
<dbReference type="AlphaFoldDB" id="A0A8H5H8S6"/>
<evidence type="ECO:0000256" key="5">
    <source>
        <dbReference type="ARBA" id="ARBA00023186"/>
    </source>
</evidence>
<evidence type="ECO:0000256" key="3">
    <source>
        <dbReference type="ARBA" id="ARBA00022988"/>
    </source>
</evidence>
<evidence type="ECO:0000259" key="7">
    <source>
        <dbReference type="Pfam" id="PF02492"/>
    </source>
</evidence>
<comment type="caution">
    <text evidence="8">The sequence shown here is derived from an EMBL/GenBank/DDBJ whole genome shotgun (WGS) entry which is preliminary data.</text>
</comment>
<dbReference type="NCBIfam" id="TIGR00101">
    <property type="entry name" value="ureG"/>
    <property type="match status" value="1"/>
</dbReference>
<dbReference type="InterPro" id="IPR027417">
    <property type="entry name" value="P-loop_NTPase"/>
</dbReference>
<accession>A0A8H5H8S6</accession>
<dbReference type="CDD" id="cd05540">
    <property type="entry name" value="UreG"/>
    <property type="match status" value="1"/>
</dbReference>
<keyword evidence="9" id="KW-1185">Reference proteome</keyword>
<dbReference type="HAMAP" id="MF_01389">
    <property type="entry name" value="UreG"/>
    <property type="match status" value="1"/>
</dbReference>
<dbReference type="Gene3D" id="3.40.50.300">
    <property type="entry name" value="P-loop containing nucleotide triphosphate hydrolases"/>
    <property type="match status" value="1"/>
</dbReference>
<dbReference type="GO" id="GO:0003924">
    <property type="term" value="F:GTPase activity"/>
    <property type="evidence" value="ECO:0007669"/>
    <property type="project" value="InterPro"/>
</dbReference>
<keyword evidence="3" id="KW-0996">Nickel insertion</keyword>
<evidence type="ECO:0000313" key="8">
    <source>
        <dbReference type="EMBL" id="KAF5378843.1"/>
    </source>
</evidence>
<dbReference type="PANTHER" id="PTHR31715:SF0">
    <property type="entry name" value="UREASE ACCESSORY PROTEIN G"/>
    <property type="match status" value="1"/>
</dbReference>
<comment type="similarity">
    <text evidence="1">Belongs to the SIMIBI class G3E GTPase family. UreG subfamily.</text>
</comment>
<feature type="compositionally biased region" description="Basic and acidic residues" evidence="6">
    <location>
        <begin position="24"/>
        <end position="39"/>
    </location>
</feature>
<keyword evidence="5" id="KW-0143">Chaperone</keyword>
<dbReference type="Proteomes" id="UP000565441">
    <property type="component" value="Unassembled WGS sequence"/>
</dbReference>
<reference evidence="8 9" key="1">
    <citation type="journal article" date="2020" name="ISME J.">
        <title>Uncovering the hidden diversity of litter-decomposition mechanisms in mushroom-forming fungi.</title>
        <authorList>
            <person name="Floudas D."/>
            <person name="Bentzer J."/>
            <person name="Ahren D."/>
            <person name="Johansson T."/>
            <person name="Persson P."/>
            <person name="Tunlid A."/>
        </authorList>
    </citation>
    <scope>NUCLEOTIDE SEQUENCE [LARGE SCALE GENOMIC DNA]</scope>
    <source>
        <strain evidence="8 9">CBS 661.87</strain>
    </source>
</reference>
<evidence type="ECO:0000256" key="4">
    <source>
        <dbReference type="ARBA" id="ARBA00023134"/>
    </source>
</evidence>
<dbReference type="GO" id="GO:0016151">
    <property type="term" value="F:nickel cation binding"/>
    <property type="evidence" value="ECO:0007669"/>
    <property type="project" value="InterPro"/>
</dbReference>
<feature type="region of interest" description="Disordered" evidence="6">
    <location>
        <begin position="1"/>
        <end position="39"/>
    </location>
</feature>
<evidence type="ECO:0000256" key="1">
    <source>
        <dbReference type="ARBA" id="ARBA00005732"/>
    </source>
</evidence>
<keyword evidence="2" id="KW-0547">Nucleotide-binding</keyword>
<organism evidence="8 9">
    <name type="scientific">Tricholomella constricta</name>
    <dbReference type="NCBI Taxonomy" id="117010"/>
    <lineage>
        <taxon>Eukaryota</taxon>
        <taxon>Fungi</taxon>
        <taxon>Dikarya</taxon>
        <taxon>Basidiomycota</taxon>
        <taxon>Agaricomycotina</taxon>
        <taxon>Agaricomycetes</taxon>
        <taxon>Agaricomycetidae</taxon>
        <taxon>Agaricales</taxon>
        <taxon>Tricholomatineae</taxon>
        <taxon>Lyophyllaceae</taxon>
        <taxon>Tricholomella</taxon>
    </lineage>
</organism>
<dbReference type="SUPFAM" id="SSF52540">
    <property type="entry name" value="P-loop containing nucleoside triphosphate hydrolases"/>
    <property type="match status" value="1"/>
</dbReference>
<keyword evidence="4" id="KW-0342">GTP-binding</keyword>
<dbReference type="OrthoDB" id="10063137at2759"/>
<dbReference type="GO" id="GO:0043419">
    <property type="term" value="P:urea catabolic process"/>
    <property type="evidence" value="ECO:0007669"/>
    <property type="project" value="InterPro"/>
</dbReference>
<dbReference type="PANTHER" id="PTHR31715">
    <property type="entry name" value="UREASE ACCESSORY PROTEIN G"/>
    <property type="match status" value="1"/>
</dbReference>
<name>A0A8H5H8S6_9AGAR</name>